<dbReference type="EMBL" id="LT598481">
    <property type="protein sequence ID" value="SCU90545.1"/>
    <property type="molecule type" value="Genomic_DNA"/>
</dbReference>
<feature type="region of interest" description="Disordered" evidence="1">
    <location>
        <begin position="1"/>
        <end position="21"/>
    </location>
</feature>
<name>A0A1G4JJP7_9SACH</name>
<sequence>MATRLTSNQKIVGSTPTVSVF</sequence>
<accession>A0A1G4JJP7</accession>
<proteinExistence type="predicted"/>
<organism evidence="2 3">
    <name type="scientific">Lachancea meyersii CBS 8951</name>
    <dbReference type="NCBI Taxonomy" id="1266667"/>
    <lineage>
        <taxon>Eukaryota</taxon>
        <taxon>Fungi</taxon>
        <taxon>Dikarya</taxon>
        <taxon>Ascomycota</taxon>
        <taxon>Saccharomycotina</taxon>
        <taxon>Saccharomycetes</taxon>
        <taxon>Saccharomycetales</taxon>
        <taxon>Saccharomycetaceae</taxon>
        <taxon>Lachancea</taxon>
    </lineage>
</organism>
<protein>
    <submittedName>
        <fullName evidence="2">LAME_0E09010g1_1</fullName>
    </submittedName>
</protein>
<evidence type="ECO:0000256" key="1">
    <source>
        <dbReference type="SAM" id="MobiDB-lite"/>
    </source>
</evidence>
<dbReference type="AlphaFoldDB" id="A0A1G4JJP7"/>
<evidence type="ECO:0000313" key="2">
    <source>
        <dbReference type="EMBL" id="SCU90545.1"/>
    </source>
</evidence>
<reference evidence="3" key="1">
    <citation type="submission" date="2016-03" db="EMBL/GenBank/DDBJ databases">
        <authorList>
            <person name="Devillers Hugo."/>
        </authorList>
    </citation>
    <scope>NUCLEOTIDE SEQUENCE [LARGE SCALE GENOMIC DNA]</scope>
</reference>
<dbReference type="Proteomes" id="UP000191144">
    <property type="component" value="Chromosome E"/>
</dbReference>
<evidence type="ECO:0000313" key="3">
    <source>
        <dbReference type="Proteomes" id="UP000191144"/>
    </source>
</evidence>
<gene>
    <name evidence="2" type="ORF">LAME_0E09010G</name>
</gene>
<keyword evidence="3" id="KW-1185">Reference proteome</keyword>